<name>A0AAV9ZNP6_9AGAR</name>
<dbReference type="Proteomes" id="UP001362999">
    <property type="component" value="Unassembled WGS sequence"/>
</dbReference>
<evidence type="ECO:0000256" key="1">
    <source>
        <dbReference type="SAM" id="Phobius"/>
    </source>
</evidence>
<evidence type="ECO:0000313" key="3">
    <source>
        <dbReference type="Proteomes" id="UP001362999"/>
    </source>
</evidence>
<dbReference type="EMBL" id="JAWWNJ010000128">
    <property type="protein sequence ID" value="KAK6987828.1"/>
    <property type="molecule type" value="Genomic_DNA"/>
</dbReference>
<keyword evidence="1" id="KW-1133">Transmembrane helix</keyword>
<reference evidence="2 3" key="1">
    <citation type="journal article" date="2024" name="J Genomics">
        <title>Draft genome sequencing and assembly of Favolaschia claudopus CIRM-BRFM 2984 isolated from oak limbs.</title>
        <authorList>
            <person name="Navarro D."/>
            <person name="Drula E."/>
            <person name="Chaduli D."/>
            <person name="Cazenave R."/>
            <person name="Ahrendt S."/>
            <person name="Wang J."/>
            <person name="Lipzen A."/>
            <person name="Daum C."/>
            <person name="Barry K."/>
            <person name="Grigoriev I.V."/>
            <person name="Favel A."/>
            <person name="Rosso M.N."/>
            <person name="Martin F."/>
        </authorList>
    </citation>
    <scope>NUCLEOTIDE SEQUENCE [LARGE SCALE GENOMIC DNA]</scope>
    <source>
        <strain evidence="2 3">CIRM-BRFM 2984</strain>
    </source>
</reference>
<feature type="transmembrane region" description="Helical" evidence="1">
    <location>
        <begin position="12"/>
        <end position="31"/>
    </location>
</feature>
<proteinExistence type="predicted"/>
<evidence type="ECO:0000313" key="2">
    <source>
        <dbReference type="EMBL" id="KAK6987828.1"/>
    </source>
</evidence>
<sequence>MEYFENPGTQNLPFWFLFASGGFGTSATLVVTKLTAPYTDADRQLIDSVSARQLLDFRTHMFSPHEIASSPARFLNYDTWIDPAALRKYLIPSAAPRVKVEPDAGGICAPDIVVKQGVLPGSGDSAVNLRTVWEGGQEVFDLYSPVGTLVPPDVPCAGCSVKLKPAGAV</sequence>
<keyword evidence="3" id="KW-1185">Reference proteome</keyword>
<keyword evidence="1" id="KW-0472">Membrane</keyword>
<keyword evidence="1" id="KW-0812">Transmembrane</keyword>
<dbReference type="AlphaFoldDB" id="A0AAV9ZNP6"/>
<comment type="caution">
    <text evidence="2">The sequence shown here is derived from an EMBL/GenBank/DDBJ whole genome shotgun (WGS) entry which is preliminary data.</text>
</comment>
<protein>
    <submittedName>
        <fullName evidence="2">Uncharacterized protein</fullName>
    </submittedName>
</protein>
<organism evidence="2 3">
    <name type="scientific">Favolaschia claudopus</name>
    <dbReference type="NCBI Taxonomy" id="2862362"/>
    <lineage>
        <taxon>Eukaryota</taxon>
        <taxon>Fungi</taxon>
        <taxon>Dikarya</taxon>
        <taxon>Basidiomycota</taxon>
        <taxon>Agaricomycotina</taxon>
        <taxon>Agaricomycetes</taxon>
        <taxon>Agaricomycetidae</taxon>
        <taxon>Agaricales</taxon>
        <taxon>Marasmiineae</taxon>
        <taxon>Mycenaceae</taxon>
        <taxon>Favolaschia</taxon>
    </lineage>
</organism>
<gene>
    <name evidence="2" type="ORF">R3P38DRAFT_3229988</name>
</gene>
<accession>A0AAV9ZNP6</accession>